<dbReference type="AlphaFoldDB" id="A0A927CWA2"/>
<organism evidence="6 7">
    <name type="scientific">Paenibacillus arenilitoris</name>
    <dbReference type="NCBI Taxonomy" id="2772299"/>
    <lineage>
        <taxon>Bacteria</taxon>
        <taxon>Bacillati</taxon>
        <taxon>Bacillota</taxon>
        <taxon>Bacilli</taxon>
        <taxon>Bacillales</taxon>
        <taxon>Paenibacillaceae</taxon>
        <taxon>Paenibacillus</taxon>
    </lineage>
</organism>
<keyword evidence="3" id="KW-0804">Transcription</keyword>
<reference evidence="6" key="1">
    <citation type="submission" date="2020-09" db="EMBL/GenBank/DDBJ databases">
        <title>A novel bacterium of genus Paenibacillus, isolated from South China Sea.</title>
        <authorList>
            <person name="Huang H."/>
            <person name="Mo K."/>
            <person name="Hu Y."/>
        </authorList>
    </citation>
    <scope>NUCLEOTIDE SEQUENCE</scope>
    <source>
        <strain evidence="6">IB182493</strain>
    </source>
</reference>
<dbReference type="PRINTS" id="PR00032">
    <property type="entry name" value="HTHARAC"/>
</dbReference>
<dbReference type="PROSITE" id="PS01124">
    <property type="entry name" value="HTH_ARAC_FAMILY_2"/>
    <property type="match status" value="1"/>
</dbReference>
<dbReference type="PROSITE" id="PS00041">
    <property type="entry name" value="HTH_ARAC_FAMILY_1"/>
    <property type="match status" value="1"/>
</dbReference>
<dbReference type="InterPro" id="IPR009057">
    <property type="entry name" value="Homeodomain-like_sf"/>
</dbReference>
<feature type="transmembrane region" description="Helical" evidence="4">
    <location>
        <begin position="20"/>
        <end position="43"/>
    </location>
</feature>
<feature type="transmembrane region" description="Helical" evidence="4">
    <location>
        <begin position="313"/>
        <end position="332"/>
    </location>
</feature>
<protein>
    <submittedName>
        <fullName evidence="6">AraC family transcriptional regulator</fullName>
    </submittedName>
</protein>
<dbReference type="Gene3D" id="1.10.10.60">
    <property type="entry name" value="Homeodomain-like"/>
    <property type="match status" value="2"/>
</dbReference>
<evidence type="ECO:0000256" key="1">
    <source>
        <dbReference type="ARBA" id="ARBA00023015"/>
    </source>
</evidence>
<dbReference type="InterPro" id="IPR020449">
    <property type="entry name" value="Tscrpt_reg_AraC-type_HTH"/>
</dbReference>
<dbReference type="PANTHER" id="PTHR43280:SF28">
    <property type="entry name" value="HTH-TYPE TRANSCRIPTIONAL ACTIVATOR RHAS"/>
    <property type="match status" value="1"/>
</dbReference>
<comment type="caution">
    <text evidence="6">The sequence shown here is derived from an EMBL/GenBank/DDBJ whole genome shotgun (WGS) entry which is preliminary data.</text>
</comment>
<dbReference type="Gene3D" id="3.30.450.20">
    <property type="entry name" value="PAS domain"/>
    <property type="match status" value="1"/>
</dbReference>
<dbReference type="Pfam" id="PF12833">
    <property type="entry name" value="HTH_18"/>
    <property type="match status" value="1"/>
</dbReference>
<keyword evidence="2" id="KW-0238">DNA-binding</keyword>
<keyword evidence="7" id="KW-1185">Reference proteome</keyword>
<sequence length="768" mass="86774">MSFDPTLEESRLALKKTSLLAKFLISYILVLLLPTIIILVYYYPYSAKIAKDKEMDWNAHVTEQFMTSMDIFTRYVYDLPTELLQNRDLKLYAAMENDYQRIVIANEMKKYNATDDFIDNTLLYVKNIGYLFAKTGSVYNVDDFARRGVGYYYENWPHEEMFRQLDRLVLPAVRPAEDVIVPGSNRMRMLTFLLPLPLGGENSPGAVLILVKEETVIRMMKSVSESYSGDFFVFDEKGNRLVSSDAAAFGNSDEFRALVARLGESGSGSDTYRIDGQDVIVSYNVSEKNGWQYVSLLPVSESLESIRAIQRNTVVLVLLILLAEVVVIYVSIRKNYHPIKKLVSLATDVFEPREPKRMNEIETIQYALDRLSSANSKLDESVRRTLPIMRDNLLFELASGHFEDWESFRREAAEYGVAIEGPLVTAAVLSFEPGGEDGLGVAEHCRSAEGRLPEGANGYFFKSIYKQEMIFVCSHAADFPLKSYLDGVRRELAARTGMQPLIGIGTPQSADRPEGVHLSYLQAARTAEHLRIRKHDAMLVFNEIEVSQTGAVSYFAELLQSLEMAILKNDAGVVESVMDRIIDYFGSDGMPPHMVRTVYLNTISVILNGLTRFRPDDGSLLMLTDAAFQQRYTIGQMAGIMRESCGKLCDIIRATLPSSRTASREEIVAVIEKHGMDHDFSLQKMADHFGMSLSGFSYHFKKTMGQNFKEYIDRLRIQKSSQLLRSTDETLDSVAQQVGYSNTSSFIRAFKKIVGTTPGQYRDTHRQA</sequence>
<evidence type="ECO:0000256" key="4">
    <source>
        <dbReference type="SAM" id="Phobius"/>
    </source>
</evidence>
<evidence type="ECO:0000313" key="7">
    <source>
        <dbReference type="Proteomes" id="UP000632125"/>
    </source>
</evidence>
<dbReference type="Proteomes" id="UP000632125">
    <property type="component" value="Unassembled WGS sequence"/>
</dbReference>
<evidence type="ECO:0000256" key="3">
    <source>
        <dbReference type="ARBA" id="ARBA00023163"/>
    </source>
</evidence>
<dbReference type="GO" id="GO:0003700">
    <property type="term" value="F:DNA-binding transcription factor activity"/>
    <property type="evidence" value="ECO:0007669"/>
    <property type="project" value="InterPro"/>
</dbReference>
<proteinExistence type="predicted"/>
<keyword evidence="4" id="KW-1133">Transmembrane helix</keyword>
<keyword evidence="1" id="KW-0805">Transcription regulation</keyword>
<gene>
    <name evidence="6" type="ORF">IDH41_29350</name>
</gene>
<dbReference type="SMART" id="SM00342">
    <property type="entry name" value="HTH_ARAC"/>
    <property type="match status" value="1"/>
</dbReference>
<feature type="domain" description="HTH araC/xylS-type" evidence="5">
    <location>
        <begin position="665"/>
        <end position="764"/>
    </location>
</feature>
<evidence type="ECO:0000256" key="2">
    <source>
        <dbReference type="ARBA" id="ARBA00023125"/>
    </source>
</evidence>
<name>A0A927CWA2_9BACL</name>
<dbReference type="EMBL" id="JACXIY010000055">
    <property type="protein sequence ID" value="MBD2872680.1"/>
    <property type="molecule type" value="Genomic_DNA"/>
</dbReference>
<keyword evidence="4" id="KW-0812">Transmembrane</keyword>
<evidence type="ECO:0000259" key="5">
    <source>
        <dbReference type="PROSITE" id="PS01124"/>
    </source>
</evidence>
<dbReference type="GO" id="GO:0043565">
    <property type="term" value="F:sequence-specific DNA binding"/>
    <property type="evidence" value="ECO:0007669"/>
    <property type="project" value="InterPro"/>
</dbReference>
<keyword evidence="4" id="KW-0472">Membrane</keyword>
<evidence type="ECO:0000313" key="6">
    <source>
        <dbReference type="EMBL" id="MBD2872680.1"/>
    </source>
</evidence>
<dbReference type="InterPro" id="IPR018062">
    <property type="entry name" value="HTH_AraC-typ_CS"/>
</dbReference>
<accession>A0A927CWA2</accession>
<dbReference type="InterPro" id="IPR018060">
    <property type="entry name" value="HTH_AraC"/>
</dbReference>
<dbReference type="PANTHER" id="PTHR43280">
    <property type="entry name" value="ARAC-FAMILY TRANSCRIPTIONAL REGULATOR"/>
    <property type="match status" value="1"/>
</dbReference>
<dbReference type="SUPFAM" id="SSF46689">
    <property type="entry name" value="Homeodomain-like"/>
    <property type="match status" value="1"/>
</dbReference>